<dbReference type="OrthoDB" id="62956at2759"/>
<feature type="signal peptide" evidence="11">
    <location>
        <begin position="1"/>
        <end position="35"/>
    </location>
</feature>
<dbReference type="PROSITE" id="PS50866">
    <property type="entry name" value="GOLD"/>
    <property type="match status" value="1"/>
</dbReference>
<comment type="subcellular location">
    <subcellularLocation>
        <location evidence="8">Endomembrane system</location>
        <topology evidence="8">Single-pass membrane protein</topology>
    </subcellularLocation>
    <subcellularLocation>
        <location evidence="1 9">Membrane</location>
        <topology evidence="1 9">Single-pass type I membrane protein</topology>
    </subcellularLocation>
</comment>
<protein>
    <recommendedName>
        <fullName evidence="12">GOLD domain-containing protein</fullName>
    </recommendedName>
</protein>
<gene>
    <name evidence="13" type="ORF">OSB1V03_LOCUS13903</name>
</gene>
<proteinExistence type="inferred from homology"/>
<dbReference type="GO" id="GO:0016020">
    <property type="term" value="C:membrane"/>
    <property type="evidence" value="ECO:0007669"/>
    <property type="project" value="UniProtKB-SubCell"/>
</dbReference>
<dbReference type="GO" id="GO:0012505">
    <property type="term" value="C:endomembrane system"/>
    <property type="evidence" value="ECO:0007669"/>
    <property type="project" value="UniProtKB-SubCell"/>
</dbReference>
<dbReference type="InterPro" id="IPR036598">
    <property type="entry name" value="GOLD_dom_sf"/>
</dbReference>
<dbReference type="Pfam" id="PF01105">
    <property type="entry name" value="EMP24_GP25L"/>
    <property type="match status" value="1"/>
</dbReference>
<feature type="domain" description="GOLD" evidence="12">
    <location>
        <begin position="47"/>
        <end position="129"/>
    </location>
</feature>
<evidence type="ECO:0000313" key="13">
    <source>
        <dbReference type="EMBL" id="CAD7633506.1"/>
    </source>
</evidence>
<name>A0A7R9Q619_9ACAR</name>
<evidence type="ECO:0000256" key="10">
    <source>
        <dbReference type="SAM" id="Phobius"/>
    </source>
</evidence>
<dbReference type="PANTHER" id="PTHR22811">
    <property type="entry name" value="TRANSMEMBRANE EMP24 DOMAIN-CONTAINING PROTEIN"/>
    <property type="match status" value="1"/>
</dbReference>
<comment type="similarity">
    <text evidence="2 9">Belongs to the EMP24/GP25L family.</text>
</comment>
<keyword evidence="3" id="KW-0217">Developmental protein</keyword>
<keyword evidence="14" id="KW-1185">Reference proteome</keyword>
<evidence type="ECO:0000313" key="14">
    <source>
        <dbReference type="Proteomes" id="UP000759131"/>
    </source>
</evidence>
<evidence type="ECO:0000256" key="6">
    <source>
        <dbReference type="ARBA" id="ARBA00022989"/>
    </source>
</evidence>
<keyword evidence="5 11" id="KW-0732">Signal</keyword>
<evidence type="ECO:0000256" key="4">
    <source>
        <dbReference type="ARBA" id="ARBA00022692"/>
    </source>
</evidence>
<evidence type="ECO:0000256" key="9">
    <source>
        <dbReference type="RuleBase" id="RU003827"/>
    </source>
</evidence>
<feature type="transmembrane region" description="Helical" evidence="10">
    <location>
        <begin position="187"/>
        <end position="209"/>
    </location>
</feature>
<reference evidence="13" key="1">
    <citation type="submission" date="2020-11" db="EMBL/GenBank/DDBJ databases">
        <authorList>
            <person name="Tran Van P."/>
        </authorList>
    </citation>
    <scope>NUCLEOTIDE SEQUENCE</scope>
</reference>
<dbReference type="SUPFAM" id="SSF101576">
    <property type="entry name" value="Supernatant protein factor (SPF), C-terminal domain"/>
    <property type="match status" value="1"/>
</dbReference>
<evidence type="ECO:0000256" key="8">
    <source>
        <dbReference type="ARBA" id="ARBA00037847"/>
    </source>
</evidence>
<evidence type="ECO:0000259" key="12">
    <source>
        <dbReference type="PROSITE" id="PS50866"/>
    </source>
</evidence>
<accession>A0A7R9Q619</accession>
<dbReference type="InterPro" id="IPR009038">
    <property type="entry name" value="GOLD_dom"/>
</dbReference>
<sequence>MSATFGPIMNNTYKKCIHFLLMMTTLMMCFRDVLSVELTFELPDNAKQCFHEDIRQGVKSTIEFQVVTGGHYDVDMVLQGPRGDVLYQGVKKQFDTFTWTPSATGTYTACFSNEFSTFSHKLVYFDFQVGEEAALPGTQEHLTAMTKMEQSSANIHESLNTMIDAQTHYRLNEAKGRKRAEDLNNRVLWWSLIETGVVLLIGVGQVMVLKNFFTDKKISILTNT</sequence>
<dbReference type="Proteomes" id="UP000759131">
    <property type="component" value="Unassembled WGS sequence"/>
</dbReference>
<evidence type="ECO:0000256" key="3">
    <source>
        <dbReference type="ARBA" id="ARBA00022473"/>
    </source>
</evidence>
<dbReference type="EMBL" id="OC867425">
    <property type="protein sequence ID" value="CAD7633506.1"/>
    <property type="molecule type" value="Genomic_DNA"/>
</dbReference>
<dbReference type="AlphaFoldDB" id="A0A7R9Q619"/>
<evidence type="ECO:0000256" key="1">
    <source>
        <dbReference type="ARBA" id="ARBA00004479"/>
    </source>
</evidence>
<evidence type="ECO:0000256" key="7">
    <source>
        <dbReference type="ARBA" id="ARBA00023136"/>
    </source>
</evidence>
<evidence type="ECO:0000256" key="11">
    <source>
        <dbReference type="SAM" id="SignalP"/>
    </source>
</evidence>
<feature type="chain" id="PRO_5035592737" description="GOLD domain-containing protein" evidence="11">
    <location>
        <begin position="36"/>
        <end position="224"/>
    </location>
</feature>
<keyword evidence="6 10" id="KW-1133">Transmembrane helix</keyword>
<keyword evidence="4 9" id="KW-0812">Transmembrane</keyword>
<dbReference type="SMART" id="SM01190">
    <property type="entry name" value="EMP24_GP25L"/>
    <property type="match status" value="1"/>
</dbReference>
<evidence type="ECO:0000256" key="2">
    <source>
        <dbReference type="ARBA" id="ARBA00007104"/>
    </source>
</evidence>
<keyword evidence="7 10" id="KW-0472">Membrane</keyword>
<dbReference type="InterPro" id="IPR015720">
    <property type="entry name" value="Emp24-like"/>
</dbReference>
<dbReference type="EMBL" id="CAJPIZ010012850">
    <property type="protein sequence ID" value="CAG2113936.1"/>
    <property type="molecule type" value="Genomic_DNA"/>
</dbReference>
<organism evidence="13">
    <name type="scientific">Medioppia subpectinata</name>
    <dbReference type="NCBI Taxonomy" id="1979941"/>
    <lineage>
        <taxon>Eukaryota</taxon>
        <taxon>Metazoa</taxon>
        <taxon>Ecdysozoa</taxon>
        <taxon>Arthropoda</taxon>
        <taxon>Chelicerata</taxon>
        <taxon>Arachnida</taxon>
        <taxon>Acari</taxon>
        <taxon>Acariformes</taxon>
        <taxon>Sarcoptiformes</taxon>
        <taxon>Oribatida</taxon>
        <taxon>Brachypylina</taxon>
        <taxon>Oppioidea</taxon>
        <taxon>Oppiidae</taxon>
        <taxon>Medioppia</taxon>
    </lineage>
</organism>
<evidence type="ECO:0000256" key="5">
    <source>
        <dbReference type="ARBA" id="ARBA00022729"/>
    </source>
</evidence>